<dbReference type="GO" id="GO:0005886">
    <property type="term" value="C:plasma membrane"/>
    <property type="evidence" value="ECO:0007669"/>
    <property type="project" value="UniProtKB-SubCell"/>
</dbReference>
<evidence type="ECO:0000313" key="8">
    <source>
        <dbReference type="Proteomes" id="UP000694844"/>
    </source>
</evidence>
<dbReference type="PANTHER" id="PTHR24249">
    <property type="entry name" value="HISTAMINE RECEPTOR-RELATED G-PROTEIN COUPLED RECEPTOR"/>
    <property type="match status" value="1"/>
</dbReference>
<feature type="transmembrane region" description="Helical" evidence="7">
    <location>
        <begin position="861"/>
        <end position="880"/>
    </location>
</feature>
<dbReference type="GO" id="GO:0004930">
    <property type="term" value="F:G protein-coupled receptor activity"/>
    <property type="evidence" value="ECO:0007669"/>
    <property type="project" value="UniProtKB-KW"/>
</dbReference>
<feature type="transmembrane region" description="Helical" evidence="7">
    <location>
        <begin position="180"/>
        <end position="201"/>
    </location>
</feature>
<reference evidence="9" key="1">
    <citation type="submission" date="2025-08" db="UniProtKB">
        <authorList>
            <consortium name="RefSeq"/>
        </authorList>
    </citation>
    <scope>IDENTIFICATION</scope>
    <source>
        <tissue evidence="9">Whole sample</tissue>
    </source>
</reference>
<feature type="region of interest" description="Disordered" evidence="6">
    <location>
        <begin position="507"/>
        <end position="530"/>
    </location>
</feature>
<keyword evidence="7" id="KW-0812">Transmembrane</keyword>
<dbReference type="CDD" id="cd00637">
    <property type="entry name" value="7tm_classA_rhodopsin-like"/>
    <property type="match status" value="1"/>
</dbReference>
<feature type="compositionally biased region" description="Basic residues" evidence="6">
    <location>
        <begin position="340"/>
        <end position="355"/>
    </location>
</feature>
<dbReference type="RefSeq" id="XP_022344477.1">
    <property type="nucleotide sequence ID" value="XM_022488769.1"/>
</dbReference>
<accession>A0A8B8EX16</accession>
<evidence type="ECO:0000256" key="7">
    <source>
        <dbReference type="SAM" id="Phobius"/>
    </source>
</evidence>
<dbReference type="GeneID" id="111137334"/>
<organism evidence="8 9">
    <name type="scientific">Crassostrea virginica</name>
    <name type="common">Eastern oyster</name>
    <dbReference type="NCBI Taxonomy" id="6565"/>
    <lineage>
        <taxon>Eukaryota</taxon>
        <taxon>Metazoa</taxon>
        <taxon>Spiralia</taxon>
        <taxon>Lophotrochozoa</taxon>
        <taxon>Mollusca</taxon>
        <taxon>Bivalvia</taxon>
        <taxon>Autobranchia</taxon>
        <taxon>Pteriomorphia</taxon>
        <taxon>Ostreida</taxon>
        <taxon>Ostreoidea</taxon>
        <taxon>Ostreidae</taxon>
        <taxon>Crassostrea</taxon>
    </lineage>
</organism>
<dbReference type="Proteomes" id="UP000694844">
    <property type="component" value="Chromosome 5"/>
</dbReference>
<proteinExistence type="predicted"/>
<sequence length="899" mass="103348">MTGSASIIITLLIKLTSLTLGISVNIYLLLKSILEADFRRIYTLEVNIVTIGALFCGVYIPMTCIARLSLLFSFVIDCKFCLVVLFFRTLTWSNMCFTIFFISIHRLNRVRQRIVVIRPSLTNLVEISVSWVLSFLLSSLHVTSYSQIWTNDLHNRSFFGEGCVIIHSNSSTLFHESLQMLLYSVMLIAIVVCWLGILIAIRVRHQVQPLESLNFALTRHPTIKKGVTSISDTVIKISIPGFIHEETRHESEFDIEIKSNGSDRRHFNSFDSEESLTNAFEGSYTESLKTTTNDDPVYSDVSEFSGPSRLFRRTFNYSPNSRHTQKWSERDNTMSNIFTSRRKSSPRLRRSRFSRSHSDMNPTQIKKLMKKLHEHADLSPKKKFTSLTCREKRNSFRQSRRHSSKFKFTQETVSSKCSFDGKQKSKVLKRSHSSGDFWSRAESFKLQESDLSLNSFRTKHNSCSKTFSTSNDGYLCKKSSTDSKRISSSDKSSSELRSICKRKTLTSYSDTKNTPSHDFPPSPGECRLKTRRRTNVTNLTSWSELSSLDHPWESPTDIYVMKRKRKNLASISDTKSILSSERFSTTCTETTTDRCPKERWLYARQKIKKRSESNRQSSIDSRPCLCCEKRREMPELIRPETSLSLSSGLELHLTEKGVVNKSYEEKESFTETSLSLHSLSTNEIEDVNNTDKYMTTQKIGGIFLSPDIPEYKFSNTSFTPSEKVKFWKQKIIEDLDEDENDFDDVDESPISKVSQSKNTEVPVEIKIIRPSTAGNQIVSRRNAFMKESPIIEQIQTANRLDQQCVCDRRRFQSTHNSVSTSDSVSKRMLLAFILAVLMCPYLLLLLINISTSHDVTDILEYAAVLAELVFALKSYLYILYNRNIMKVLTRKPRLTFWCV</sequence>
<feature type="transmembrane region" description="Helical" evidence="7">
    <location>
        <begin position="6"/>
        <end position="30"/>
    </location>
</feature>
<keyword evidence="7" id="KW-0472">Membrane</keyword>
<evidence type="ECO:0000256" key="2">
    <source>
        <dbReference type="ARBA" id="ARBA00022475"/>
    </source>
</evidence>
<keyword evidence="4" id="KW-0675">Receptor</keyword>
<gene>
    <name evidence="9" type="primary">LOC111137334</name>
</gene>
<keyword evidence="7" id="KW-1133">Transmembrane helix</keyword>
<evidence type="ECO:0000256" key="6">
    <source>
        <dbReference type="SAM" id="MobiDB-lite"/>
    </source>
</evidence>
<evidence type="ECO:0000256" key="3">
    <source>
        <dbReference type="ARBA" id="ARBA00023040"/>
    </source>
</evidence>
<name>A0A8B8EX16_CRAVI</name>
<dbReference type="InterPro" id="IPR050569">
    <property type="entry name" value="TAAR"/>
</dbReference>
<feature type="transmembrane region" description="Helical" evidence="7">
    <location>
        <begin position="42"/>
        <end position="62"/>
    </location>
</feature>
<dbReference type="AlphaFoldDB" id="A0A8B8EX16"/>
<evidence type="ECO:0000256" key="1">
    <source>
        <dbReference type="ARBA" id="ARBA00004651"/>
    </source>
</evidence>
<feature type="transmembrane region" description="Helical" evidence="7">
    <location>
        <begin position="82"/>
        <end position="104"/>
    </location>
</feature>
<protein>
    <submittedName>
        <fullName evidence="9">Uncharacterized protein LOC111137334</fullName>
    </submittedName>
</protein>
<keyword evidence="3" id="KW-0297">G-protein coupled receptor</keyword>
<feature type="compositionally biased region" description="Polar residues" evidence="6">
    <location>
        <begin position="507"/>
        <end position="516"/>
    </location>
</feature>
<evidence type="ECO:0000256" key="4">
    <source>
        <dbReference type="ARBA" id="ARBA00023170"/>
    </source>
</evidence>
<keyword evidence="8" id="KW-1185">Reference proteome</keyword>
<keyword evidence="2" id="KW-1003">Cell membrane</keyword>
<evidence type="ECO:0000313" key="9">
    <source>
        <dbReference type="RefSeq" id="XP_022344477.1"/>
    </source>
</evidence>
<feature type="transmembrane region" description="Helical" evidence="7">
    <location>
        <begin position="124"/>
        <end position="142"/>
    </location>
</feature>
<dbReference type="KEGG" id="cvn:111137334"/>
<feature type="transmembrane region" description="Helical" evidence="7">
    <location>
        <begin position="829"/>
        <end position="849"/>
    </location>
</feature>
<evidence type="ECO:0000256" key="5">
    <source>
        <dbReference type="ARBA" id="ARBA00023224"/>
    </source>
</evidence>
<keyword evidence="5" id="KW-0807">Transducer</keyword>
<dbReference type="Gene3D" id="1.20.1070.10">
    <property type="entry name" value="Rhodopsin 7-helix transmembrane proteins"/>
    <property type="match status" value="1"/>
</dbReference>
<feature type="region of interest" description="Disordered" evidence="6">
    <location>
        <begin position="334"/>
        <end position="360"/>
    </location>
</feature>
<comment type="subcellular location">
    <subcellularLocation>
        <location evidence="1">Cell membrane</location>
        <topology evidence="1">Multi-pass membrane protein</topology>
    </subcellularLocation>
</comment>
<dbReference type="PANTHER" id="PTHR24249:SF411">
    <property type="entry name" value="G-PROTEIN COUPLED RECEPTORS FAMILY 1 PROFILE DOMAIN-CONTAINING PROTEIN"/>
    <property type="match status" value="1"/>
</dbReference>